<dbReference type="EMBL" id="CAXLJM020000043">
    <property type="protein sequence ID" value="CAL8110236.1"/>
    <property type="molecule type" value="Genomic_DNA"/>
</dbReference>
<dbReference type="Proteomes" id="UP001642540">
    <property type="component" value="Unassembled WGS sequence"/>
</dbReference>
<keyword evidence="2" id="KW-0472">Membrane</keyword>
<evidence type="ECO:0000256" key="3">
    <source>
        <dbReference type="SAM" id="SignalP"/>
    </source>
</evidence>
<evidence type="ECO:0000313" key="6">
    <source>
        <dbReference type="Proteomes" id="UP001642540"/>
    </source>
</evidence>
<feature type="compositionally biased region" description="Low complexity" evidence="1">
    <location>
        <begin position="1982"/>
        <end position="1998"/>
    </location>
</feature>
<feature type="transmembrane region" description="Helical" evidence="2">
    <location>
        <begin position="1877"/>
        <end position="1897"/>
    </location>
</feature>
<evidence type="ECO:0000259" key="4">
    <source>
        <dbReference type="Pfam" id="PF22846"/>
    </source>
</evidence>
<gene>
    <name evidence="5" type="ORF">ODALV1_LOCUS14070</name>
</gene>
<keyword evidence="6" id="KW-1185">Reference proteome</keyword>
<dbReference type="PANTHER" id="PTHR14327:SF1">
    <property type="entry name" value="CATION CHANNEL SPERM-ASSOCIATED AUXILIARY SUBUNIT GAMMA"/>
    <property type="match status" value="1"/>
</dbReference>
<evidence type="ECO:0000256" key="2">
    <source>
        <dbReference type="SAM" id="Phobius"/>
    </source>
</evidence>
<keyword evidence="2" id="KW-0812">Transmembrane</keyword>
<comment type="caution">
    <text evidence="5">The sequence shown here is derived from an EMBL/GenBank/DDBJ whole genome shotgun (WGS) entry which is preliminary data.</text>
</comment>
<name>A0ABP1QQM8_9HEXA</name>
<dbReference type="PANTHER" id="PTHR14327">
    <property type="entry name" value="CATION CHANNEL SPERM-ASSOCIATED PROTEIN SUBUNIT GAMMA"/>
    <property type="match status" value="1"/>
</dbReference>
<evidence type="ECO:0000256" key="1">
    <source>
        <dbReference type="SAM" id="MobiDB-lite"/>
    </source>
</evidence>
<protein>
    <recommendedName>
        <fullName evidence="4">CATSPERG C-terminal domain-containing protein</fullName>
    </recommendedName>
</protein>
<organism evidence="5 6">
    <name type="scientific">Orchesella dallaii</name>
    <dbReference type="NCBI Taxonomy" id="48710"/>
    <lineage>
        <taxon>Eukaryota</taxon>
        <taxon>Metazoa</taxon>
        <taxon>Ecdysozoa</taxon>
        <taxon>Arthropoda</taxon>
        <taxon>Hexapoda</taxon>
        <taxon>Collembola</taxon>
        <taxon>Entomobryomorpha</taxon>
        <taxon>Entomobryoidea</taxon>
        <taxon>Orchesellidae</taxon>
        <taxon>Orchesellinae</taxon>
        <taxon>Orchesella</taxon>
    </lineage>
</organism>
<proteinExistence type="predicted"/>
<feature type="domain" description="CATSPERG C-terminal" evidence="4">
    <location>
        <begin position="1705"/>
        <end position="1895"/>
    </location>
</feature>
<reference evidence="5 6" key="1">
    <citation type="submission" date="2024-08" db="EMBL/GenBank/DDBJ databases">
        <authorList>
            <person name="Cucini C."/>
            <person name="Frati F."/>
        </authorList>
    </citation>
    <scope>NUCLEOTIDE SEQUENCE [LARGE SCALE GENOMIC DNA]</scope>
</reference>
<keyword evidence="3" id="KW-0732">Signal</keyword>
<dbReference type="Pfam" id="PF22846">
    <property type="entry name" value="CATSPERG_C"/>
    <property type="match status" value="1"/>
</dbReference>
<dbReference type="InterPro" id="IPR053873">
    <property type="entry name" value="CATSPERG_C"/>
</dbReference>
<keyword evidence="2" id="KW-1133">Transmembrane helix</keyword>
<accession>A0ABP1QQM8</accession>
<dbReference type="InterPro" id="IPR028246">
    <property type="entry name" value="CATSPERG"/>
</dbReference>
<evidence type="ECO:0000313" key="5">
    <source>
        <dbReference type="EMBL" id="CAL8110236.1"/>
    </source>
</evidence>
<sequence length="2086" mass="238875">MALKKIILLPFLLLLLSFVYEHLCETFKASIISSRKRIVPEYCWNSFETIRCYEVCKDHETISIALKRPKYLRGDSLYVAAAIIEREENQRLQELQSIDASGSPEPFGLTFRRGYQYPCENKCESDPVYWTCVAECNERDPTFLWDSQCYKTHLCNASEDNHLQKPAGFNETTCFSCIQNATIEQLKQTCEIAYLPRSTPGTTSLCESMSKCTGIIPPATDPIKDIRTTLIECAKDPDVENRMELMQMCVTDKIMANQRDCCYSEQVRESSLCREDNYKCDEFCERIITPRLCQATCDKLRNAVMHDCLENTCTFHYPAPETICQTCGDPVFMDTLSSVQACGDPICVKMRTSFGAAPILLSNCHNLDWIQRFAHFLTEFTNIWPKVEVDKMDWANSHFTPIECLERSSATPPECLQDDLEEIRSPTDILDICENNVWRVVDMIACALHQENSLAWENIVDKRNEFGPIRCANDSLTLFLYKKVAEFTEKECKESCSSSATIHPDYIGNMKCKLEKCLVKEENVEVENRKHCKPLENENEVRLSNFAPCQWKIDFAKSSNPYVLYATYFNELGPSEIRDKLEHPDTTGILQETEVNGREGFFTFPYFVVVRSFCDDNGYYDDESYKFFVVGGNPIVELKYSAPTSRHKPTTLINGVFQSSLVKLHNKGNDELIPPNPGSIDDEGNGCHENICHPGFVVPLILLNIAHFTVEVKSQEAFSSFESTMYVAAFHSRAVEGKGEIQIATSDYPSHAGMLFPKKRSTVVTDSELSYNSECFANDNVNSTNELYKSLKCPELDHILDEFDHPYETNQFAPLDAEDMMRSQYTYDTAPVQAIAGFYDPRFLVIGDPDMGAFEVVNWGKLLKPLEKDRNLHSCIQENILHRGYPKPIYSQIDRTDPDYPIKFYRHRYIGRTYRNDSASRTSREDELPETAIFEAIALEDRLLLVTTKGLVSIYGHTNATVATNRQWTFSSDPNNTIDRCFKLVRVLRRAQPNSDTIVGITYNYHTRNHTNDELIEVSQQVWVGKFTYPGQDIDWTEIAAISKETNVQESYVNGVKIIDGSAGAPFDPAKVPGIPLEIREANPRSPIEAICYKAFRTVIEPVTKKVKLIDEPGWCQAIDATPVVMKEQTIQVLVRFRIHFFEDGNGRAVPVYLYILASHTVKRSSNEAFWKIDAVIPRKPCLDQHYESIRNTFLFDNSYFTQKSNSKGHGCYDDSNSKTKYLDSYVYLTGMTYTRMLTNHLFLYGSRLLHSTDNGKTFVFHKSFPRRFESSPGGASTVDVFHREVHRIVLMAFNDKGHYAFLTNKLELWIGNTGSLELVLLRPSPLRSMVQLGLSKVRNLHDGVPFSLQFDSKDELYEMVAIVGKNGNVERIMKRGSNEWKLLRMRKMLDKFKEKSDEMVSTRAKESGLSKEMQTPINYDSSEWANNCPFSSPKLSQNFSSTNSRTQGMYFPNPRQHLKLGKAYIEASLMSFQAATFSLVWKSFYNVPIRYYTGKDKDPFGQWIEKKRDNAILGVLQFGQGEPEDTGIVIQPRKFKRIQSYGSSLEDSYYIDYNQVAELRLEFSNKNDFMVLNTDYEAQEINDIQLNVENANGSIIQVNTDKLSEAYRAVIVFLVKISVKRRTGLSQNLPGQNLLPVAMTFHFIGAFGSCIRNRANGIIGDSVETIAYVGCPPSRDFVFNWNATLNSLKFRSHDTNHGTGAMCFENEFACFFARNPVVLYFDIFDESRQKFIPYSGKYTLRITGGGRTKDSIRHYTDEEIQGYNVPGISDVSLIWNEWDTMRHQKVERKPQTVYDDDGKEVNRDNREVILESGKSTILWACHTLSPCARVRPTWNLEVVFWFRLLITNRGVDNDTLCLYEKEIDIMLYGFNPSPEFQLLSTLGFCFFLMSVLYICYRCCRRQQHVWRATKVNVKNWVRITKEVFPKKIRKYEPPLIEESQERHHKGAYRGFGSQDMPQADDLGSGSLIGKGSEEGERKPHSSGSSMGSLSTSVGESSQILPDNRPHYLPLSAKDIIYDQILTRRLNSIVEKNRAMRQNLIRKASIQFKITDLETEAHFEQQFGRTVSQESVFTPPMPKDRKTFFF</sequence>
<feature type="signal peptide" evidence="3">
    <location>
        <begin position="1"/>
        <end position="24"/>
    </location>
</feature>
<feature type="chain" id="PRO_5045792306" description="CATSPERG C-terminal domain-containing protein" evidence="3">
    <location>
        <begin position="25"/>
        <end position="2086"/>
    </location>
</feature>
<feature type="region of interest" description="Disordered" evidence="1">
    <location>
        <begin position="1948"/>
        <end position="2005"/>
    </location>
</feature>